<gene>
    <name evidence="2" type="ORF">EKO04_005451</name>
</gene>
<feature type="compositionally biased region" description="Low complexity" evidence="1">
    <location>
        <begin position="287"/>
        <end position="299"/>
    </location>
</feature>
<dbReference type="Proteomes" id="UP000651452">
    <property type="component" value="Unassembled WGS sequence"/>
</dbReference>
<feature type="compositionally biased region" description="Acidic residues" evidence="1">
    <location>
        <begin position="260"/>
        <end position="269"/>
    </location>
</feature>
<comment type="caution">
    <text evidence="2">The sequence shown here is derived from an EMBL/GenBank/DDBJ whole genome shotgun (WGS) entry which is preliminary data.</text>
</comment>
<sequence>MSDYGDDYSDYGEEWFYVEEEFMAADDLAEHAVASPPPTTYADEDAAEDWDRFDYFNDLEYASDGYNDAVFQVHDAKGAKAGEKRKRHIKPTSSKKRQRLLGDTEASAMGMSPIVWRSQTDRGLQPKLLDDDAQTYAVFRDWRKKLQDTPQWACGSPPQSPTVQAAREQEAIAEATGTAEPTSPPSEIDAEEESAHEDGMDIDPGALMAALQSRLAEAGGPLSGMDPQQLLDFAMRMATGENAGDDIAGEMADAMFDHGEEGDEEDPEAEANLLSWVAQQRNNGTEPPASAPNSTTTTNDAKRPPTSPKENVGTRASNRTIKASQTAMKSRPHATSSLKRKAGDDDGNEVSTKTTKKRATRTFDAPTAASQARTAPPKTAKGGRKK</sequence>
<proteinExistence type="predicted"/>
<feature type="region of interest" description="Disordered" evidence="1">
    <location>
        <begin position="247"/>
        <end position="386"/>
    </location>
</feature>
<evidence type="ECO:0000256" key="1">
    <source>
        <dbReference type="SAM" id="MobiDB-lite"/>
    </source>
</evidence>
<name>A0A8H7MHF6_9PLEO</name>
<evidence type="ECO:0000313" key="2">
    <source>
        <dbReference type="EMBL" id="KAF9696474.1"/>
    </source>
</evidence>
<dbReference type="AlphaFoldDB" id="A0A8H7MHF6"/>
<protein>
    <submittedName>
        <fullName evidence="2">Uncharacterized protein</fullName>
    </submittedName>
</protein>
<reference evidence="2" key="1">
    <citation type="submission" date="2018-12" db="EMBL/GenBank/DDBJ databases">
        <authorList>
            <person name="Syme R.A."/>
            <person name="Farfan-Caceres L."/>
            <person name="Lichtenzveig J."/>
        </authorList>
    </citation>
    <scope>NUCLEOTIDE SEQUENCE</scope>
    <source>
        <strain evidence="2">Al4</strain>
    </source>
</reference>
<organism evidence="2 3">
    <name type="scientific">Ascochyta lentis</name>
    <dbReference type="NCBI Taxonomy" id="205686"/>
    <lineage>
        <taxon>Eukaryota</taxon>
        <taxon>Fungi</taxon>
        <taxon>Dikarya</taxon>
        <taxon>Ascomycota</taxon>
        <taxon>Pezizomycotina</taxon>
        <taxon>Dothideomycetes</taxon>
        <taxon>Pleosporomycetidae</taxon>
        <taxon>Pleosporales</taxon>
        <taxon>Pleosporineae</taxon>
        <taxon>Didymellaceae</taxon>
        <taxon>Ascochyta</taxon>
    </lineage>
</organism>
<feature type="compositionally biased region" description="Polar residues" evidence="1">
    <location>
        <begin position="314"/>
        <end position="337"/>
    </location>
</feature>
<dbReference type="OrthoDB" id="3933088at2759"/>
<reference evidence="2" key="2">
    <citation type="submission" date="2020-09" db="EMBL/GenBank/DDBJ databases">
        <title>Reference genome assembly for Australian Ascochyta lentis isolate Al4.</title>
        <authorList>
            <person name="Lee R.C."/>
            <person name="Farfan-Caceres L.M."/>
            <person name="Debler J.W."/>
            <person name="Williams A.H."/>
            <person name="Henares B.M."/>
        </authorList>
    </citation>
    <scope>NUCLEOTIDE SEQUENCE</scope>
    <source>
        <strain evidence="2">Al4</strain>
    </source>
</reference>
<feature type="region of interest" description="Disordered" evidence="1">
    <location>
        <begin position="149"/>
        <end position="201"/>
    </location>
</feature>
<dbReference type="EMBL" id="RZGK01000009">
    <property type="protein sequence ID" value="KAF9696474.1"/>
    <property type="molecule type" value="Genomic_DNA"/>
</dbReference>
<evidence type="ECO:0000313" key="3">
    <source>
        <dbReference type="Proteomes" id="UP000651452"/>
    </source>
</evidence>
<keyword evidence="3" id="KW-1185">Reference proteome</keyword>
<accession>A0A8H7MHF6</accession>